<dbReference type="InterPro" id="IPR011128">
    <property type="entry name" value="G3P_DH_NAD-dep_N"/>
</dbReference>
<dbReference type="GO" id="GO:0051287">
    <property type="term" value="F:NAD binding"/>
    <property type="evidence" value="ECO:0007669"/>
    <property type="project" value="InterPro"/>
</dbReference>
<name>B3T0P4_9ZZZZ</name>
<evidence type="ECO:0000259" key="1">
    <source>
        <dbReference type="Pfam" id="PF01210"/>
    </source>
</evidence>
<sequence>MANILILGAGSMGMTFSFPCADNNHVVFITGTHLENDFIDQINSKKKHPALNCDVPKSIKFSKFEKLGEEINKKVDLVVVAVISKGIKWASIELSKVMKSSERLNLLKGWSQAIR</sequence>
<dbReference type="Pfam" id="PF01210">
    <property type="entry name" value="NAD_Gly3P_dh_N"/>
    <property type="match status" value="1"/>
</dbReference>
<dbReference type="AlphaFoldDB" id="B3T0P4"/>
<dbReference type="Gene3D" id="3.40.50.720">
    <property type="entry name" value="NAD(P)-binding Rossmann-like Domain"/>
    <property type="match status" value="1"/>
</dbReference>
<evidence type="ECO:0000313" key="2">
    <source>
        <dbReference type="EMBL" id="ABZ06153.1"/>
    </source>
</evidence>
<accession>B3T0P4</accession>
<feature type="domain" description="Glycerol-3-phosphate dehydrogenase NAD-dependent N-terminal" evidence="1">
    <location>
        <begin position="4"/>
        <end position="110"/>
    </location>
</feature>
<dbReference type="EMBL" id="EU016567">
    <property type="protein sequence ID" value="ABZ06153.1"/>
    <property type="molecule type" value="Genomic_DNA"/>
</dbReference>
<dbReference type="GO" id="GO:0046168">
    <property type="term" value="P:glycerol-3-phosphate catabolic process"/>
    <property type="evidence" value="ECO:0007669"/>
    <property type="project" value="InterPro"/>
</dbReference>
<dbReference type="SUPFAM" id="SSF51735">
    <property type="entry name" value="NAD(P)-binding Rossmann-fold domains"/>
    <property type="match status" value="1"/>
</dbReference>
<dbReference type="GO" id="GO:0016616">
    <property type="term" value="F:oxidoreductase activity, acting on the CH-OH group of donors, NAD or NADP as acceptor"/>
    <property type="evidence" value="ECO:0007669"/>
    <property type="project" value="InterPro"/>
</dbReference>
<organism evidence="2">
    <name type="scientific">uncultured marine microorganism HF4000_005K23</name>
    <dbReference type="NCBI Taxonomy" id="455508"/>
    <lineage>
        <taxon>unclassified sequences</taxon>
        <taxon>environmental samples</taxon>
    </lineage>
</organism>
<reference evidence="2" key="1">
    <citation type="journal article" date="2008" name="ISME J.">
        <title>Genomic patterns of recombination, clonal divergence and environment in marine microbial populations.</title>
        <authorList>
            <person name="Konstantinidis K.T."/>
            <person name="Delong E.F."/>
        </authorList>
    </citation>
    <scope>NUCLEOTIDE SEQUENCE</scope>
</reference>
<dbReference type="InterPro" id="IPR036291">
    <property type="entry name" value="NAD(P)-bd_dom_sf"/>
</dbReference>
<protein>
    <recommendedName>
        <fullName evidence="1">Glycerol-3-phosphate dehydrogenase NAD-dependent N-terminal domain-containing protein</fullName>
    </recommendedName>
</protein>
<proteinExistence type="predicted"/>
<gene>
    <name evidence="2" type="ORF">ALOHA_HF4000005K23ctg1g41</name>
</gene>